<gene>
    <name evidence="2" type="ORF">Bca52824_088568</name>
</gene>
<evidence type="ECO:0000259" key="1">
    <source>
        <dbReference type="PROSITE" id="PS51925"/>
    </source>
</evidence>
<dbReference type="Gene3D" id="1.10.245.10">
    <property type="entry name" value="SWIB/MDM2 domain"/>
    <property type="match status" value="2"/>
</dbReference>
<dbReference type="Pfam" id="PF02201">
    <property type="entry name" value="SWIB"/>
    <property type="match status" value="2"/>
</dbReference>
<dbReference type="AlphaFoldDB" id="A0A8X7TNS0"/>
<dbReference type="EMBL" id="JAAMPC010000017">
    <property type="protein sequence ID" value="KAG2248940.1"/>
    <property type="molecule type" value="Genomic_DNA"/>
</dbReference>
<proteinExistence type="predicted"/>
<feature type="domain" description="DM2" evidence="1">
    <location>
        <begin position="71"/>
        <end position="148"/>
    </location>
</feature>
<dbReference type="PANTHER" id="PTHR13844">
    <property type="entry name" value="SWI/SNF-RELATED MATRIX-ASSOCIATED ACTIN-DEPENDENT REGULATOR OF CHROMATIN SUBFAMILY D"/>
    <property type="match status" value="1"/>
</dbReference>
<dbReference type="SMART" id="SM00151">
    <property type="entry name" value="SWIB"/>
    <property type="match status" value="2"/>
</dbReference>
<dbReference type="InterPro" id="IPR003121">
    <property type="entry name" value="SWIB_MDM2_domain"/>
</dbReference>
<name>A0A8X7TNS0_BRACI</name>
<dbReference type="SUPFAM" id="SSF47592">
    <property type="entry name" value="SWIB/MDM2 domain"/>
    <property type="match status" value="2"/>
</dbReference>
<evidence type="ECO:0000313" key="3">
    <source>
        <dbReference type="Proteomes" id="UP000886595"/>
    </source>
</evidence>
<accession>A0A8X7TNS0</accession>
<dbReference type="Proteomes" id="UP000886595">
    <property type="component" value="Unassembled WGS sequence"/>
</dbReference>
<feature type="domain" description="DM2" evidence="1">
    <location>
        <begin position="174"/>
        <end position="218"/>
    </location>
</feature>
<organism evidence="2 3">
    <name type="scientific">Brassica carinata</name>
    <name type="common">Ethiopian mustard</name>
    <name type="synonym">Abyssinian cabbage</name>
    <dbReference type="NCBI Taxonomy" id="52824"/>
    <lineage>
        <taxon>Eukaryota</taxon>
        <taxon>Viridiplantae</taxon>
        <taxon>Streptophyta</taxon>
        <taxon>Embryophyta</taxon>
        <taxon>Tracheophyta</taxon>
        <taxon>Spermatophyta</taxon>
        <taxon>Magnoliopsida</taxon>
        <taxon>eudicotyledons</taxon>
        <taxon>Gunneridae</taxon>
        <taxon>Pentapetalae</taxon>
        <taxon>rosids</taxon>
        <taxon>malvids</taxon>
        <taxon>Brassicales</taxon>
        <taxon>Brassicaceae</taxon>
        <taxon>Brassiceae</taxon>
        <taxon>Brassica</taxon>
    </lineage>
</organism>
<evidence type="ECO:0000313" key="2">
    <source>
        <dbReference type="EMBL" id="KAG2248940.1"/>
    </source>
</evidence>
<dbReference type="InterPro" id="IPR036885">
    <property type="entry name" value="SWIB_MDM2_dom_sf"/>
</dbReference>
<dbReference type="OrthoDB" id="1101023at2759"/>
<dbReference type="CDD" id="cd10567">
    <property type="entry name" value="SWIB-MDM2_like"/>
    <property type="match status" value="2"/>
</dbReference>
<dbReference type="InterPro" id="IPR019835">
    <property type="entry name" value="SWIB_domain"/>
</dbReference>
<reference evidence="2 3" key="1">
    <citation type="submission" date="2020-02" db="EMBL/GenBank/DDBJ databases">
        <authorList>
            <person name="Ma Q."/>
            <person name="Huang Y."/>
            <person name="Song X."/>
            <person name="Pei D."/>
        </authorList>
    </citation>
    <scope>NUCLEOTIDE SEQUENCE [LARGE SCALE GENOMIC DNA]</scope>
    <source>
        <strain evidence="2">Sxm20200214</strain>
        <tissue evidence="2">Leaf</tissue>
    </source>
</reference>
<protein>
    <recommendedName>
        <fullName evidence="1">DM2 domain-containing protein</fullName>
    </recommendedName>
</protein>
<keyword evidence="3" id="KW-1185">Reference proteome</keyword>
<sequence length="218" mass="24680">MTSISSSRIRLTRRSCTSNSLRDKDSLCWFHKAPALLYLLIKPPKKGLYLKASFLGKSRSFRTKRKGGPGGLNKVCRVSPELQVVVGEPALPRTEIVRQLWAYIRKNNLQDPSNKRKIICDDALRVVFETDCTDMFKMNKLLAKHILPLDPSKDSGQAKRAKAEVETETTDPVCSTSTVALSEPLAKFFGTDETEMKDEEVISRVWEYIKLNNLEDCI</sequence>
<comment type="caution">
    <text evidence="2">The sequence shown here is derived from an EMBL/GenBank/DDBJ whole genome shotgun (WGS) entry which is preliminary data.</text>
</comment>
<dbReference type="PROSITE" id="PS51925">
    <property type="entry name" value="SWIB_MDM2"/>
    <property type="match status" value="2"/>
</dbReference>